<keyword evidence="1" id="KW-0732">Signal</keyword>
<dbReference type="SUPFAM" id="SSF53187">
    <property type="entry name" value="Zn-dependent exopeptidases"/>
    <property type="match status" value="1"/>
</dbReference>
<dbReference type="InterPro" id="IPR045175">
    <property type="entry name" value="M28_fam"/>
</dbReference>
<dbReference type="GO" id="GO:0006508">
    <property type="term" value="P:proteolysis"/>
    <property type="evidence" value="ECO:0007669"/>
    <property type="project" value="InterPro"/>
</dbReference>
<dbReference type="EMBL" id="RBIL01000002">
    <property type="protein sequence ID" value="RKQ88314.1"/>
    <property type="molecule type" value="Genomic_DNA"/>
</dbReference>
<dbReference type="GO" id="GO:0008235">
    <property type="term" value="F:metalloexopeptidase activity"/>
    <property type="evidence" value="ECO:0007669"/>
    <property type="project" value="InterPro"/>
</dbReference>
<dbReference type="Proteomes" id="UP000278962">
    <property type="component" value="Unassembled WGS sequence"/>
</dbReference>
<dbReference type="Pfam" id="PF04389">
    <property type="entry name" value="Peptidase_M28"/>
    <property type="match status" value="1"/>
</dbReference>
<gene>
    <name evidence="3" type="ORF">C8N24_6356</name>
</gene>
<dbReference type="Gene3D" id="3.50.30.30">
    <property type="match status" value="1"/>
</dbReference>
<dbReference type="AlphaFoldDB" id="A0A660L545"/>
<evidence type="ECO:0000313" key="3">
    <source>
        <dbReference type="EMBL" id="RKQ88314.1"/>
    </source>
</evidence>
<organism evidence="3 4">
    <name type="scientific">Solirubrobacter pauli</name>
    <dbReference type="NCBI Taxonomy" id="166793"/>
    <lineage>
        <taxon>Bacteria</taxon>
        <taxon>Bacillati</taxon>
        <taxon>Actinomycetota</taxon>
        <taxon>Thermoleophilia</taxon>
        <taxon>Solirubrobacterales</taxon>
        <taxon>Solirubrobacteraceae</taxon>
        <taxon>Solirubrobacter</taxon>
    </lineage>
</organism>
<protein>
    <submittedName>
        <fullName evidence="3">Peptidase M28-like protein</fullName>
    </submittedName>
</protein>
<dbReference type="Gene3D" id="3.40.630.10">
    <property type="entry name" value="Zn peptidases"/>
    <property type="match status" value="2"/>
</dbReference>
<dbReference type="InterPro" id="IPR007484">
    <property type="entry name" value="Peptidase_M28"/>
</dbReference>
<dbReference type="PANTHER" id="PTHR12147">
    <property type="entry name" value="METALLOPEPTIDASE M28 FAMILY MEMBER"/>
    <property type="match status" value="1"/>
</dbReference>
<evidence type="ECO:0000259" key="2">
    <source>
        <dbReference type="Pfam" id="PF04389"/>
    </source>
</evidence>
<comment type="caution">
    <text evidence="3">The sequence shown here is derived from an EMBL/GenBank/DDBJ whole genome shotgun (WGS) entry which is preliminary data.</text>
</comment>
<keyword evidence="4" id="KW-1185">Reference proteome</keyword>
<accession>A0A660L545</accession>
<evidence type="ECO:0000313" key="4">
    <source>
        <dbReference type="Proteomes" id="UP000278962"/>
    </source>
</evidence>
<name>A0A660L545_9ACTN</name>
<reference evidence="3 4" key="1">
    <citation type="submission" date="2018-10" db="EMBL/GenBank/DDBJ databases">
        <title>Genomic Encyclopedia of Archaeal and Bacterial Type Strains, Phase II (KMG-II): from individual species to whole genera.</title>
        <authorList>
            <person name="Goeker M."/>
        </authorList>
    </citation>
    <scope>NUCLEOTIDE SEQUENCE [LARGE SCALE GENOMIC DNA]</scope>
    <source>
        <strain evidence="3 4">DSM 14954</strain>
    </source>
</reference>
<feature type="domain" description="Peptidase M28" evidence="2">
    <location>
        <begin position="298"/>
        <end position="520"/>
    </location>
</feature>
<proteinExistence type="predicted"/>
<sequence>MKHALRMATTTAAIAAFGIFAGPATAQTPKPSYYDELVGNLDAANSYETVRHLANDIGGRFSGTRQEDQAAEWLKQQMDGFGYQTKINQYHGSATTSSGVVRSPDTKLYPGPTWIMRAASNSKMTGYDTPISGEVIWINNSGATAADFPASTTGKIAAINNVTGAALNTAVVNATAAGAIGVINMGTGNSPQGAFTLTTAATIPVVSSADVQSDTIKELVCAPGPDGSVFAPHAGGTVGPTQNGPWCADQKKLTLTIATETVTANSAATADAPGLSTRAVITAEKQAVNDVFDTAPIVGMGGHIDSTFGSPGAHDDATGEGIWLEVARVMKDLRLNKEIRFGGFGGEEQGLTGSTAWGNDHLYVGSDTDNNPLTANVPATPRTPSAEAKRYIGQWQMDMTGTTFAPARLWALTVDGKPNRVTDEAFKAAQRSGISTGDGNYFDQCKLSQSDHVPFHNAGIPAALFIHLNYIKSANKDCTTGGSSSNCTGCSYNIEPVYHTSRDAMDNVSQVHLQEQLDIIGASYIWNALNAVNITATNAAGAPVAGADVTGDCGDGVRGFGKTDAAGKIEVRVPSVTCDFKVGNGVAKGVAVAGDIQLPLVATSADGSATGTVPATLSLTLGTPAKFDPFIPGTTKTYESSTMATVISTAGDALLSVADPSSTATGHLVNGTFSLPQPLQARARNAANTGTAYNNVGSSASPLNLLMYNGPVSNDNVTLGFSQLINSGDALRTGTYSKTLTFTLSTTNP</sequence>
<evidence type="ECO:0000256" key="1">
    <source>
        <dbReference type="SAM" id="SignalP"/>
    </source>
</evidence>
<feature type="chain" id="PRO_5024842442" evidence="1">
    <location>
        <begin position="27"/>
        <end position="749"/>
    </location>
</feature>
<feature type="signal peptide" evidence="1">
    <location>
        <begin position="1"/>
        <end position="26"/>
    </location>
</feature>
<dbReference type="PANTHER" id="PTHR12147:SF26">
    <property type="entry name" value="PEPTIDASE M28 DOMAIN-CONTAINING PROTEIN"/>
    <property type="match status" value="1"/>
</dbReference>